<keyword evidence="4" id="KW-0349">Heme</keyword>
<keyword evidence="7" id="KW-0408">Iron</keyword>
<proteinExistence type="predicted"/>
<comment type="caution">
    <text evidence="10">The sequence shown here is derived from an EMBL/GenBank/DDBJ whole genome shotgun (WGS) entry which is preliminary data.</text>
</comment>
<dbReference type="SUPFAM" id="SSF48695">
    <property type="entry name" value="Multiheme cytochromes"/>
    <property type="match status" value="1"/>
</dbReference>
<evidence type="ECO:0000256" key="3">
    <source>
        <dbReference type="ARBA" id="ARBA00022448"/>
    </source>
</evidence>
<evidence type="ECO:0000313" key="10">
    <source>
        <dbReference type="EMBL" id="GAA4970389.1"/>
    </source>
</evidence>
<comment type="cofactor">
    <cofactor evidence="1">
        <name>heme c</name>
        <dbReference type="ChEBI" id="CHEBI:61717"/>
    </cofactor>
</comment>
<keyword evidence="8" id="KW-0812">Transmembrane</keyword>
<evidence type="ECO:0000256" key="4">
    <source>
        <dbReference type="ARBA" id="ARBA00022617"/>
    </source>
</evidence>
<feature type="transmembrane region" description="Helical" evidence="8">
    <location>
        <begin position="12"/>
        <end position="29"/>
    </location>
</feature>
<accession>A0ABP9HGT2</accession>
<evidence type="ECO:0000256" key="2">
    <source>
        <dbReference type="ARBA" id="ARBA00004196"/>
    </source>
</evidence>
<dbReference type="EMBL" id="BAABJK010000006">
    <property type="protein sequence ID" value="GAA4970389.1"/>
    <property type="molecule type" value="Genomic_DNA"/>
</dbReference>
<dbReference type="InterPro" id="IPR036280">
    <property type="entry name" value="Multihaem_cyt_sf"/>
</dbReference>
<keyword evidence="5" id="KW-0479">Metal-binding</keyword>
<keyword evidence="8" id="KW-1133">Transmembrane helix</keyword>
<evidence type="ECO:0000256" key="5">
    <source>
        <dbReference type="ARBA" id="ARBA00022723"/>
    </source>
</evidence>
<dbReference type="InterPro" id="IPR012286">
    <property type="entry name" value="Tetrahaem_cytochrome"/>
</dbReference>
<dbReference type="Proteomes" id="UP001501692">
    <property type="component" value="Unassembled WGS sequence"/>
</dbReference>
<feature type="domain" description="Tetrahaem cytochrome" evidence="9">
    <location>
        <begin position="48"/>
        <end position="152"/>
    </location>
</feature>
<evidence type="ECO:0000259" key="9">
    <source>
        <dbReference type="Pfam" id="PF14537"/>
    </source>
</evidence>
<name>A0ABP9HGT2_9FLAO</name>
<gene>
    <name evidence="10" type="ORF">GCM10023315_20290</name>
</gene>
<keyword evidence="3" id="KW-0813">Transport</keyword>
<keyword evidence="11" id="KW-1185">Reference proteome</keyword>
<keyword evidence="6" id="KW-0249">Electron transport</keyword>
<evidence type="ECO:0000256" key="8">
    <source>
        <dbReference type="SAM" id="Phobius"/>
    </source>
</evidence>
<evidence type="ECO:0000256" key="6">
    <source>
        <dbReference type="ARBA" id="ARBA00022982"/>
    </source>
</evidence>
<keyword evidence="8" id="KW-0472">Membrane</keyword>
<reference evidence="11" key="1">
    <citation type="journal article" date="2019" name="Int. J. Syst. Evol. Microbiol.">
        <title>The Global Catalogue of Microorganisms (GCM) 10K type strain sequencing project: providing services to taxonomists for standard genome sequencing and annotation.</title>
        <authorList>
            <consortium name="The Broad Institute Genomics Platform"/>
            <consortium name="The Broad Institute Genome Sequencing Center for Infectious Disease"/>
            <person name="Wu L."/>
            <person name="Ma J."/>
        </authorList>
    </citation>
    <scope>NUCLEOTIDE SEQUENCE [LARGE SCALE GENOMIC DNA]</scope>
    <source>
        <strain evidence="11">JCM 18287</strain>
    </source>
</reference>
<sequence length="235" mass="26442">MFKVSPLRKRQFLGGVIGLVLGIGIFYVLTLEATEDYVSIGPMNTGHQDLSCFACHADAKGNLMQQIQSNISHAVGARKNGVDFGTQDVTVNNCLECHDRPNDRHPVHRFSEPRFKDAIKNIDATTCITCHTEHGGERVSVASINYCMNCHQDLEVENDPVDISHKDLISQESWNTCIQCHDFHGNHKYALPEKMSDTIPMQTIQNYFDGGEDPYGKVKKYIALSQEEWLKSLDE</sequence>
<comment type="subcellular location">
    <subcellularLocation>
        <location evidence="2">Cell envelope</location>
    </subcellularLocation>
</comment>
<organism evidence="10 11">
    <name type="scientific">Algibacter aquimarinus</name>
    <dbReference type="NCBI Taxonomy" id="1136748"/>
    <lineage>
        <taxon>Bacteria</taxon>
        <taxon>Pseudomonadati</taxon>
        <taxon>Bacteroidota</taxon>
        <taxon>Flavobacteriia</taxon>
        <taxon>Flavobacteriales</taxon>
        <taxon>Flavobacteriaceae</taxon>
        <taxon>Algibacter</taxon>
    </lineage>
</organism>
<evidence type="ECO:0000256" key="1">
    <source>
        <dbReference type="ARBA" id="ARBA00001926"/>
    </source>
</evidence>
<dbReference type="Pfam" id="PF14537">
    <property type="entry name" value="Cytochrom_c3_2"/>
    <property type="match status" value="1"/>
</dbReference>
<dbReference type="RefSeq" id="WP_345168006.1">
    <property type="nucleotide sequence ID" value="NZ_BAABJK010000006.1"/>
</dbReference>
<dbReference type="Gene3D" id="3.90.10.10">
    <property type="entry name" value="Cytochrome C3"/>
    <property type="match status" value="1"/>
</dbReference>
<evidence type="ECO:0000313" key="11">
    <source>
        <dbReference type="Proteomes" id="UP001501692"/>
    </source>
</evidence>
<protein>
    <recommendedName>
        <fullName evidence="9">Tetrahaem cytochrome domain-containing protein</fullName>
    </recommendedName>
</protein>
<evidence type="ECO:0000256" key="7">
    <source>
        <dbReference type="ARBA" id="ARBA00023004"/>
    </source>
</evidence>